<feature type="domain" description="Exocyst complex component EXOC6/Sec15 N-terminal" evidence="6">
    <location>
        <begin position="2"/>
        <end position="136"/>
    </location>
</feature>
<dbReference type="Pfam" id="PF04091">
    <property type="entry name" value="Sec15_C"/>
    <property type="match status" value="1"/>
</dbReference>
<protein>
    <submittedName>
        <fullName evidence="7">Exocyst complex component 6</fullName>
    </submittedName>
</protein>
<dbReference type="PANTHER" id="PTHR12702">
    <property type="entry name" value="SEC15"/>
    <property type="match status" value="1"/>
</dbReference>
<dbReference type="GO" id="GO:0006886">
    <property type="term" value="P:intracellular protein transport"/>
    <property type="evidence" value="ECO:0007669"/>
    <property type="project" value="InterPro"/>
</dbReference>
<name>A0A835YRQ1_9STRA</name>
<evidence type="ECO:0000313" key="8">
    <source>
        <dbReference type="Proteomes" id="UP000664859"/>
    </source>
</evidence>
<dbReference type="InterPro" id="IPR042044">
    <property type="entry name" value="EXOC6PINT-1/Sec15/Tip20_C_dom2"/>
</dbReference>
<dbReference type="OrthoDB" id="10267033at2759"/>
<dbReference type="Gene3D" id="1.10.357.30">
    <property type="entry name" value="Exocyst complex subunit Sec15 C-terminal domain, N-terminal subdomain"/>
    <property type="match status" value="1"/>
</dbReference>
<proteinExistence type="inferred from homology"/>
<dbReference type="InterPro" id="IPR042045">
    <property type="entry name" value="EXOC6/Sec15_C_dom1"/>
</dbReference>
<evidence type="ECO:0000259" key="6">
    <source>
        <dbReference type="Pfam" id="PF20651"/>
    </source>
</evidence>
<gene>
    <name evidence="7" type="ORF">JKP88DRAFT_324507</name>
</gene>
<comment type="caution">
    <text evidence="7">The sequence shown here is derived from an EMBL/GenBank/DDBJ whole genome shotgun (WGS) entry which is preliminary data.</text>
</comment>
<evidence type="ECO:0000256" key="1">
    <source>
        <dbReference type="ARBA" id="ARBA00007944"/>
    </source>
</evidence>
<keyword evidence="8" id="KW-1185">Reference proteome</keyword>
<comment type="similarity">
    <text evidence="1">Belongs to the SEC15 family.</text>
</comment>
<dbReference type="GO" id="GO:0006893">
    <property type="term" value="P:Golgi to plasma membrane transport"/>
    <property type="evidence" value="ECO:0007669"/>
    <property type="project" value="TreeGrafter"/>
</dbReference>
<dbReference type="PANTHER" id="PTHR12702:SF0">
    <property type="entry name" value="EXOCYST COMPLEX COMPONENT 6"/>
    <property type="match status" value="1"/>
</dbReference>
<keyword evidence="4" id="KW-0175">Coiled coil</keyword>
<evidence type="ECO:0000256" key="3">
    <source>
        <dbReference type="ARBA" id="ARBA00022483"/>
    </source>
</evidence>
<dbReference type="GO" id="GO:0090522">
    <property type="term" value="P:vesicle tethering involved in exocytosis"/>
    <property type="evidence" value="ECO:0007669"/>
    <property type="project" value="InterPro"/>
</dbReference>
<dbReference type="InterPro" id="IPR007225">
    <property type="entry name" value="EXOC6/Sec15"/>
</dbReference>
<evidence type="ECO:0000313" key="7">
    <source>
        <dbReference type="EMBL" id="KAG5180361.1"/>
    </source>
</evidence>
<evidence type="ECO:0000256" key="4">
    <source>
        <dbReference type="ARBA" id="ARBA00023054"/>
    </source>
</evidence>
<organism evidence="7 8">
    <name type="scientific">Tribonema minus</name>
    <dbReference type="NCBI Taxonomy" id="303371"/>
    <lineage>
        <taxon>Eukaryota</taxon>
        <taxon>Sar</taxon>
        <taxon>Stramenopiles</taxon>
        <taxon>Ochrophyta</taxon>
        <taxon>PX clade</taxon>
        <taxon>Xanthophyceae</taxon>
        <taxon>Tribonematales</taxon>
        <taxon>Tribonemataceae</taxon>
        <taxon>Tribonema</taxon>
    </lineage>
</organism>
<keyword evidence="2" id="KW-0813">Transport</keyword>
<dbReference type="Pfam" id="PF20651">
    <property type="entry name" value="EXOC6_Sec15_N"/>
    <property type="match status" value="1"/>
</dbReference>
<dbReference type="Gene3D" id="1.20.58.670">
    <property type="entry name" value="Dsl1p vesicle tethering complex, Tip20p subunit, domain D"/>
    <property type="match status" value="1"/>
</dbReference>
<reference evidence="7" key="1">
    <citation type="submission" date="2021-02" db="EMBL/GenBank/DDBJ databases">
        <title>First Annotated Genome of the Yellow-green Alga Tribonema minus.</title>
        <authorList>
            <person name="Mahan K.M."/>
        </authorList>
    </citation>
    <scope>NUCLEOTIDE SEQUENCE</scope>
    <source>
        <strain evidence="7">UTEX B ZZ1240</strain>
    </source>
</reference>
<dbReference type="InterPro" id="IPR046361">
    <property type="entry name" value="EXOC6/Sec15_C"/>
</dbReference>
<dbReference type="GO" id="GO:0000145">
    <property type="term" value="C:exocyst"/>
    <property type="evidence" value="ECO:0007669"/>
    <property type="project" value="TreeGrafter"/>
</dbReference>
<dbReference type="Proteomes" id="UP000664859">
    <property type="component" value="Unassembled WGS sequence"/>
</dbReference>
<dbReference type="AlphaFoldDB" id="A0A835YRQ1"/>
<evidence type="ECO:0000256" key="2">
    <source>
        <dbReference type="ARBA" id="ARBA00022448"/>
    </source>
</evidence>
<evidence type="ECO:0000259" key="5">
    <source>
        <dbReference type="Pfam" id="PF04091"/>
    </source>
</evidence>
<sequence length="752" mass="84163">MRQDLADLSSQVHDLNDGVQGTGRTALVAAKTLLRQRHAVSNVAATAAVVARCRGIVSTVMDAFVHIHEERYYTALNTLDAIQRSLSSLGGIRFAAQLRCWMPSLTEMIDQATKEEMSQWLLDIREASYKIGGAAMRRYAKLQGEPVGGFGARSSQRGGAADVLQQRAAHLTYSVRCLVQLEDLMGCTLRLEDSELEEFVPDFMVMGDRAAEAAEDRVLDHLSEHLHPVHRALHIFARLGMLDDFKAWYVERRRPMAELRSMVTRDLDHLDTEGFLTYLPTLVNGIMGFFIVEDALLRKVDHKEGLLSPSQVEKAWRRCQASLRDLIEHHLSGLSRPGHFMQLKETLLAMAKLASDLDLDCRPLMELLRKLKDPYQKLLLLAFEGECRRILQEESFQPLEIVSEAEVSALRLMTVTSEGLHEGRVRVRGGSEQRHVTPLMPELGFALLKLSGLMVAFLSHVDARSAGAAVFQTMERGTAVVRQVMLELLQNAEADSHILKAAQISANSGYAAKLPPHLASVMYECLAALQFAEDKETSLRSLDSSSRALEGIGDRARDLIFELVRHKADQLLAGMEFVKWEPVAMRQTAHPYCDDLIDYLRVTFMNLSSLTSTMRDAAHFACMLHICDFMLEELLGPRCASVNILGLLNLSRDVAALVAFCEESGIAGLSDCFHKLSQLLDIILANDPDDMVDANRRMQEYPRLDVSHLIAVLEKYKNLSLTAKIKSTVDDEVPQLEQKRVKQILAKLREQV</sequence>
<dbReference type="InterPro" id="IPR048359">
    <property type="entry name" value="EXOC6_Sec15_N"/>
</dbReference>
<accession>A0A835YRQ1</accession>
<keyword evidence="3" id="KW-0268">Exocytosis</keyword>
<dbReference type="GO" id="GO:0016020">
    <property type="term" value="C:membrane"/>
    <property type="evidence" value="ECO:0007669"/>
    <property type="project" value="TreeGrafter"/>
</dbReference>
<feature type="domain" description="Exocyst complex subunit EXOC6/Sec15 C-terminal" evidence="5">
    <location>
        <begin position="481"/>
        <end position="715"/>
    </location>
</feature>
<dbReference type="EMBL" id="JAFCMP010000401">
    <property type="protein sequence ID" value="KAG5180361.1"/>
    <property type="molecule type" value="Genomic_DNA"/>
</dbReference>